<dbReference type="Proteomes" id="UP001321749">
    <property type="component" value="Unassembled WGS sequence"/>
</dbReference>
<evidence type="ECO:0000256" key="1">
    <source>
        <dbReference type="ARBA" id="ARBA00004613"/>
    </source>
</evidence>
<keyword evidence="5" id="KW-0325">Glycoprotein</keyword>
<feature type="transmembrane region" description="Helical" evidence="6">
    <location>
        <begin position="25"/>
        <end position="42"/>
    </location>
</feature>
<evidence type="ECO:0000313" key="7">
    <source>
        <dbReference type="EMBL" id="KAK4466406.1"/>
    </source>
</evidence>
<gene>
    <name evidence="7" type="ORF">QBC42DRAFT_83590</name>
</gene>
<keyword evidence="4" id="KW-0732">Signal</keyword>
<keyword evidence="6" id="KW-1133">Transmembrane helix</keyword>
<dbReference type="EMBL" id="MU864932">
    <property type="protein sequence ID" value="KAK4466406.1"/>
    <property type="molecule type" value="Genomic_DNA"/>
</dbReference>
<dbReference type="GO" id="GO:0016671">
    <property type="term" value="F:oxidoreductase activity, acting on a sulfur group of donors, disulfide as acceptor"/>
    <property type="evidence" value="ECO:0007669"/>
    <property type="project" value="InterPro"/>
</dbReference>
<evidence type="ECO:0008006" key="9">
    <source>
        <dbReference type="Google" id="ProtNLM"/>
    </source>
</evidence>
<dbReference type="GO" id="GO:0005576">
    <property type="term" value="C:extracellular region"/>
    <property type="evidence" value="ECO:0007669"/>
    <property type="project" value="UniProtKB-SubCell"/>
</dbReference>
<keyword evidence="6" id="KW-0472">Membrane</keyword>
<proteinExistence type="inferred from homology"/>
<comment type="subcellular location">
    <subcellularLocation>
        <location evidence="1">Secreted</location>
    </subcellularLocation>
</comment>
<evidence type="ECO:0000256" key="6">
    <source>
        <dbReference type="SAM" id="Phobius"/>
    </source>
</evidence>
<evidence type="ECO:0000256" key="3">
    <source>
        <dbReference type="ARBA" id="ARBA00022525"/>
    </source>
</evidence>
<keyword evidence="3" id="KW-0964">Secreted</keyword>
<reference evidence="7" key="1">
    <citation type="journal article" date="2023" name="Mol. Phylogenet. Evol.">
        <title>Genome-scale phylogeny and comparative genomics of the fungal order Sordariales.</title>
        <authorList>
            <person name="Hensen N."/>
            <person name="Bonometti L."/>
            <person name="Westerberg I."/>
            <person name="Brannstrom I.O."/>
            <person name="Guillou S."/>
            <person name="Cros-Aarteil S."/>
            <person name="Calhoun S."/>
            <person name="Haridas S."/>
            <person name="Kuo A."/>
            <person name="Mondo S."/>
            <person name="Pangilinan J."/>
            <person name="Riley R."/>
            <person name="LaButti K."/>
            <person name="Andreopoulos B."/>
            <person name="Lipzen A."/>
            <person name="Chen C."/>
            <person name="Yan M."/>
            <person name="Daum C."/>
            <person name="Ng V."/>
            <person name="Clum A."/>
            <person name="Steindorff A."/>
            <person name="Ohm R.A."/>
            <person name="Martin F."/>
            <person name="Silar P."/>
            <person name="Natvig D.O."/>
            <person name="Lalanne C."/>
            <person name="Gautier V."/>
            <person name="Ament-Velasquez S.L."/>
            <person name="Kruys A."/>
            <person name="Hutchinson M.I."/>
            <person name="Powell A.J."/>
            <person name="Barry K."/>
            <person name="Miller A.N."/>
            <person name="Grigoriev I.V."/>
            <person name="Debuchy R."/>
            <person name="Gladieux P."/>
            <person name="Hiltunen Thoren M."/>
            <person name="Johannesson H."/>
        </authorList>
    </citation>
    <scope>NUCLEOTIDE SEQUENCE</scope>
    <source>
        <strain evidence="7">PSN324</strain>
    </source>
</reference>
<evidence type="ECO:0000256" key="5">
    <source>
        <dbReference type="ARBA" id="ARBA00023180"/>
    </source>
</evidence>
<dbReference type="Pfam" id="PF03227">
    <property type="entry name" value="GILT"/>
    <property type="match status" value="1"/>
</dbReference>
<reference evidence="7" key="2">
    <citation type="submission" date="2023-06" db="EMBL/GenBank/DDBJ databases">
        <authorList>
            <consortium name="Lawrence Berkeley National Laboratory"/>
            <person name="Mondo S.J."/>
            <person name="Hensen N."/>
            <person name="Bonometti L."/>
            <person name="Westerberg I."/>
            <person name="Brannstrom I.O."/>
            <person name="Guillou S."/>
            <person name="Cros-Aarteil S."/>
            <person name="Calhoun S."/>
            <person name="Haridas S."/>
            <person name="Kuo A."/>
            <person name="Pangilinan J."/>
            <person name="Riley R."/>
            <person name="Labutti K."/>
            <person name="Andreopoulos B."/>
            <person name="Lipzen A."/>
            <person name="Chen C."/>
            <person name="Yanf M."/>
            <person name="Daum C."/>
            <person name="Ng V."/>
            <person name="Clum A."/>
            <person name="Steindorff A."/>
            <person name="Ohm R."/>
            <person name="Martin F."/>
            <person name="Silar P."/>
            <person name="Natvig D."/>
            <person name="Lalanne C."/>
            <person name="Gautier V."/>
            <person name="Ament-Velasquez S.L."/>
            <person name="Kruys A."/>
            <person name="Hutchinson M.I."/>
            <person name="Powell A.J."/>
            <person name="Barry K."/>
            <person name="Miller A.N."/>
            <person name="Grigoriev I.V."/>
            <person name="Debuchy R."/>
            <person name="Gladieux P."/>
            <person name="Thoren M.H."/>
            <person name="Johannesson H."/>
        </authorList>
    </citation>
    <scope>NUCLEOTIDE SEQUENCE</scope>
    <source>
        <strain evidence="7">PSN324</strain>
    </source>
</reference>
<dbReference type="PANTHER" id="PTHR13234">
    <property type="entry name" value="GAMMA-INTERFERON INDUCIBLE LYSOSOMAL THIOL REDUCTASE GILT"/>
    <property type="match status" value="1"/>
</dbReference>
<dbReference type="AlphaFoldDB" id="A0AAV9I096"/>
<name>A0AAV9I096_9PEZI</name>
<keyword evidence="6" id="KW-0812">Transmembrane</keyword>
<organism evidence="7 8">
    <name type="scientific">Cladorrhinum samala</name>
    <dbReference type="NCBI Taxonomy" id="585594"/>
    <lineage>
        <taxon>Eukaryota</taxon>
        <taxon>Fungi</taxon>
        <taxon>Dikarya</taxon>
        <taxon>Ascomycota</taxon>
        <taxon>Pezizomycotina</taxon>
        <taxon>Sordariomycetes</taxon>
        <taxon>Sordariomycetidae</taxon>
        <taxon>Sordariales</taxon>
        <taxon>Podosporaceae</taxon>
        <taxon>Cladorrhinum</taxon>
    </lineage>
</organism>
<sequence length="261" mass="29131">MIMDEKNNPGMPLIPPRRALSPSRLLLAVGYLALVGFTYCYFRQPPAAVPWAGAPQSPSSPARNRVAVDEATRELVPLEAHIMSKCPDAKDCLRDLVLPTMQKAYNKVNFTLSFIGTPTNHDDGVACKHGPEECLGNIIELCAQKLYPDPKIYLGFTMCLTRDYRHIPQRGLIEDCALEHAVDFDELNECATKDDGAFGMDMLRKSVRRTTEAGVTKSCTVRLNNEIYCIRDDNEWTDCPAGSKPNDLVVAIEKLYYHGNH</sequence>
<protein>
    <recommendedName>
        <fullName evidence="9">Gamma interferon inducible lysosomal thiol reductase</fullName>
    </recommendedName>
</protein>
<evidence type="ECO:0000256" key="4">
    <source>
        <dbReference type="ARBA" id="ARBA00022729"/>
    </source>
</evidence>
<comment type="similarity">
    <text evidence="2">Belongs to the GILT family.</text>
</comment>
<dbReference type="PANTHER" id="PTHR13234:SF8">
    <property type="entry name" value="GAMMA-INTERFERON-INDUCIBLE LYSOSOMAL THIOL REDUCTASE"/>
    <property type="match status" value="1"/>
</dbReference>
<evidence type="ECO:0000256" key="2">
    <source>
        <dbReference type="ARBA" id="ARBA00005679"/>
    </source>
</evidence>
<dbReference type="InterPro" id="IPR004911">
    <property type="entry name" value="Interferon-induced_GILT"/>
</dbReference>
<evidence type="ECO:0000313" key="8">
    <source>
        <dbReference type="Proteomes" id="UP001321749"/>
    </source>
</evidence>
<accession>A0AAV9I096</accession>
<keyword evidence="8" id="KW-1185">Reference proteome</keyword>
<comment type="caution">
    <text evidence="7">The sequence shown here is derived from an EMBL/GenBank/DDBJ whole genome shotgun (WGS) entry which is preliminary data.</text>
</comment>